<evidence type="ECO:0000313" key="3">
    <source>
        <dbReference type="Proteomes" id="UP000489351"/>
    </source>
</evidence>
<feature type="domain" description="ATPase AAA-type core" evidence="1">
    <location>
        <begin position="210"/>
        <end position="283"/>
    </location>
</feature>
<accession>A0ABW9UQC2</accession>
<name>A0ABW9UQC2_CHLPH</name>
<dbReference type="Proteomes" id="UP000489351">
    <property type="component" value="Unassembled WGS sequence"/>
</dbReference>
<dbReference type="PANTHER" id="PTHR40396">
    <property type="entry name" value="ATPASE-LIKE PROTEIN"/>
    <property type="match status" value="1"/>
</dbReference>
<evidence type="ECO:0000313" key="2">
    <source>
        <dbReference type="EMBL" id="MWV55258.1"/>
    </source>
</evidence>
<protein>
    <submittedName>
        <fullName evidence="2">AAA family ATPase</fullName>
    </submittedName>
</protein>
<organism evidence="2 3">
    <name type="scientific">Chlorobium phaeovibrioides</name>
    <dbReference type="NCBI Taxonomy" id="1094"/>
    <lineage>
        <taxon>Bacteria</taxon>
        <taxon>Pseudomonadati</taxon>
        <taxon>Chlorobiota</taxon>
        <taxon>Chlorobiia</taxon>
        <taxon>Chlorobiales</taxon>
        <taxon>Chlorobiaceae</taxon>
        <taxon>Chlorobium/Pelodictyon group</taxon>
        <taxon>Chlorobium</taxon>
    </lineage>
</organism>
<dbReference type="PANTHER" id="PTHR40396:SF1">
    <property type="entry name" value="ATPASE AAA-TYPE CORE DOMAIN-CONTAINING PROTEIN"/>
    <property type="match status" value="1"/>
</dbReference>
<gene>
    <name evidence="2" type="ORF">GJ685_09390</name>
</gene>
<evidence type="ECO:0000259" key="1">
    <source>
        <dbReference type="Pfam" id="PF13304"/>
    </source>
</evidence>
<keyword evidence="3" id="KW-1185">Reference proteome</keyword>
<reference evidence="2 3" key="1">
    <citation type="submission" date="2019-11" db="EMBL/GenBank/DDBJ databases">
        <title>Green- and brown-colored morphotypes of Chlorobia in the stratified aquatic ecosystems of Kandalaksha Gulf (White Sea): A model for study of the accessory genome evolution.</title>
        <authorList>
            <person name="Grouzdev D.S."/>
        </authorList>
    </citation>
    <scope>NUCLEOTIDE SEQUENCE [LARGE SCALE GENOMIC DNA]</scope>
    <source>
        <strain evidence="2 3">ZM</strain>
    </source>
</reference>
<dbReference type="Pfam" id="PF13304">
    <property type="entry name" value="AAA_21"/>
    <property type="match status" value="1"/>
</dbReference>
<dbReference type="EMBL" id="WUBZ01000084">
    <property type="protein sequence ID" value="MWV55258.1"/>
    <property type="molecule type" value="Genomic_DNA"/>
</dbReference>
<sequence>MSSLSLFNIGQIKEAKVAFGDLTILVGDQATGKSLFLQMHKLTQDVGCIKDRLALYGYSYDDFKAFLSLYLGEGMENVWGGDSELLIGDKPYDLVGKWKSSRASAMKNFYIPAQRVMMMEYGFAKPFTSFDISYPYVLKDFSELIRFDLDKLYAKKGNIFPQPNKLRAELRDVVSRHIYRGGAIKIKLLGSKKQLVMEIDNHDYAVGSWSAGQKEFAPLLFGLYWALPGAKISRRDKVSSITIEEPEMGLHPNAVVDTMLLVLELLSRGYKVNLSTHSNTVLELFWAIGEIKKQQKKVDAESRFLDLFGLGKNAGLRDFAKTILTKRIRIYYFESDGDNKTTVRDISRLEVEGPDEEGREWGGINRFSSRVSSVVSSMYGEIHA</sequence>
<comment type="caution">
    <text evidence="2">The sequence shown here is derived from an EMBL/GenBank/DDBJ whole genome shotgun (WGS) entry which is preliminary data.</text>
</comment>
<dbReference type="InterPro" id="IPR003959">
    <property type="entry name" value="ATPase_AAA_core"/>
</dbReference>
<proteinExistence type="predicted"/>